<name>A0ABM7R712_9BACT</name>
<dbReference type="CDD" id="cd00146">
    <property type="entry name" value="PKD"/>
    <property type="match status" value="1"/>
</dbReference>
<dbReference type="Gene3D" id="2.60.120.380">
    <property type="match status" value="1"/>
</dbReference>
<sequence>MKPATHLILGASLLAISALWVTQRPASESDEPSKNEAKPANRQSANPSDEASGHSCDGSCNHASGPVSLRRVQTPARTGWQTADPGEWVDLGFALEGMTQARVISRKAFDDGRITMSLELPNGESLFISRIGDEWEGRMLPRDPGNGWILRGKGNEVELVELPFSSMICASTDPQGNEFGGLLAAPAPDPEEGEIGPPAQAVVAPPMNSLPGANGVIYLDFDGENVTGTFWNSYSGIDPIVAPESGLTLSDIDLIWERVSEDYRPFNVNVTTDRSVYDSYPVNRRTMVIFSPYKDWYSTNPAVGGVASTDIFGSSFSDTPAWVFTAAQSYIASNCHEAASHEAGHVLGLHHDGNSSTAYYEGHGSGLTTWAPIMGLAYTRIVSQWSKGEYAGANNAEDDLAIITKTYNGLGYRDDDYGNDIGSASPMTTSGTDSAACSGIIERNTDADVFSFSTAGGSIFLYADNNPEDPNLDIRMRLLDAAGAQIIDSNASFEMEASISTTLAPGTYFIEISGAGAYDPSTGYSDYGSLGSYSVSGTVPLPMELTAEITSPSSAQVSLPEGTGLVLEAAGTSGTLSWQTVAAPAGGIVDYSSPSAGSTHVTFSTHGIYQIQLTATSGPDVETDTIEISVDESGAVPLYAAQAAGVDLGPDGNVYGKQIALNPTISDDGLPAAPSYEWTVLSGDGLISSGTAANPTLTFPTAATTRLRLTVNDGDHRTFDEIELTAVFEDLTFIAGAASATVTNSTSGVFDLAWKTPGFNDTAWTPGSLGTGFDVNKGNGNQPYLALIGSNLNLATSMKDNSVGCLIRVPFEITDPAAVLLMDLRINYDDGFIAYINGHEVARANVPNGPPAWNTAASSDRPDPSAMTPSVFQLPIAPDMFVEGTNILAIYGANWSIDSRDDKEFLISATLDGTVTTFPEPPSSPFLTAVSGIADPAMRTEEADADGDGRSNFYEHGAGTALDSADASYPMVGPADPSNFRITLPASPPSDVVYRIEHNNDLGGSWDVIAQRTGAGPWSGAAPASVTPVPGNREAFEFATPAGNRGFFRLRMELATP</sequence>
<reference evidence="3 4" key="1">
    <citation type="submission" date="2021-06" db="EMBL/GenBank/DDBJ databases">
        <title>Complete genome of Haloferula helveola possessing various polysaccharide degrading enzymes.</title>
        <authorList>
            <person name="Takami H."/>
            <person name="Huang C."/>
            <person name="Hamasaki K."/>
        </authorList>
    </citation>
    <scope>NUCLEOTIDE SEQUENCE [LARGE SCALE GENOMIC DNA]</scope>
    <source>
        <strain evidence="3 4">CN-1</strain>
    </source>
</reference>
<proteinExistence type="predicted"/>
<dbReference type="RefSeq" id="WP_338688030.1">
    <property type="nucleotide sequence ID" value="NZ_AP024702.1"/>
</dbReference>
<evidence type="ECO:0000313" key="3">
    <source>
        <dbReference type="EMBL" id="BCX46429.1"/>
    </source>
</evidence>
<keyword evidence="2" id="KW-0732">Signal</keyword>
<evidence type="ECO:0000256" key="1">
    <source>
        <dbReference type="SAM" id="MobiDB-lite"/>
    </source>
</evidence>
<dbReference type="SUPFAM" id="SSF55486">
    <property type="entry name" value="Metalloproteases ('zincins'), catalytic domain"/>
    <property type="match status" value="1"/>
</dbReference>
<gene>
    <name evidence="3" type="ORF">HAHE_03370</name>
</gene>
<dbReference type="InterPro" id="IPR013783">
    <property type="entry name" value="Ig-like_fold"/>
</dbReference>
<feature type="signal peptide" evidence="2">
    <location>
        <begin position="1"/>
        <end position="26"/>
    </location>
</feature>
<feature type="chain" id="PRO_5046297615" evidence="2">
    <location>
        <begin position="27"/>
        <end position="1057"/>
    </location>
</feature>
<dbReference type="Proteomes" id="UP001374893">
    <property type="component" value="Chromosome"/>
</dbReference>
<dbReference type="EMBL" id="AP024702">
    <property type="protein sequence ID" value="BCX46429.1"/>
    <property type="molecule type" value="Genomic_DNA"/>
</dbReference>
<organism evidence="3 4">
    <name type="scientific">Haloferula helveola</name>
    <dbReference type="NCBI Taxonomy" id="490095"/>
    <lineage>
        <taxon>Bacteria</taxon>
        <taxon>Pseudomonadati</taxon>
        <taxon>Verrucomicrobiota</taxon>
        <taxon>Verrucomicrobiia</taxon>
        <taxon>Verrucomicrobiales</taxon>
        <taxon>Verrucomicrobiaceae</taxon>
        <taxon>Haloferula</taxon>
    </lineage>
</organism>
<keyword evidence="4" id="KW-1185">Reference proteome</keyword>
<evidence type="ECO:0000313" key="4">
    <source>
        <dbReference type="Proteomes" id="UP001374893"/>
    </source>
</evidence>
<protein>
    <submittedName>
        <fullName evidence="3">PKD repeat-containing protein</fullName>
    </submittedName>
</protein>
<feature type="region of interest" description="Disordered" evidence="1">
    <location>
        <begin position="25"/>
        <end position="59"/>
    </location>
</feature>
<dbReference type="Gene3D" id="2.60.120.260">
    <property type="entry name" value="Galactose-binding domain-like"/>
    <property type="match status" value="1"/>
</dbReference>
<evidence type="ECO:0000256" key="2">
    <source>
        <dbReference type="SAM" id="SignalP"/>
    </source>
</evidence>
<feature type="region of interest" description="Disordered" evidence="1">
    <location>
        <begin position="64"/>
        <end position="83"/>
    </location>
</feature>
<accession>A0ABM7R712</accession>
<dbReference type="Gene3D" id="2.60.40.10">
    <property type="entry name" value="Immunoglobulins"/>
    <property type="match status" value="2"/>
</dbReference>